<sequence length="152" mass="17244">MGANWSTTERQTENTPSYKVVNYRDYAHSISEFMDLYPLISFETSGQAYSPETVGDVGSGHFGTLTFETVNFNKTPYTVYALTCSKNAFWWDVGVYIGFELKIVGEYFVVTPYMNAWIYSGGAVWRYLHFGLAVSNITFLPKNHNNIIAVQV</sequence>
<reference evidence="1" key="1">
    <citation type="submission" date="2021-12" db="EMBL/GenBank/DDBJ databases">
        <authorList>
            <person name="King R."/>
        </authorList>
    </citation>
    <scope>NUCLEOTIDE SEQUENCE</scope>
</reference>
<accession>A0A9P0B8V2</accession>
<proteinExistence type="predicted"/>
<dbReference type="Proteomes" id="UP001154078">
    <property type="component" value="Chromosome 5"/>
</dbReference>
<dbReference type="AlphaFoldDB" id="A0A9P0B8V2"/>
<keyword evidence="2" id="KW-1185">Reference proteome</keyword>
<evidence type="ECO:0000313" key="1">
    <source>
        <dbReference type="EMBL" id="CAH0558090.1"/>
    </source>
</evidence>
<dbReference type="OrthoDB" id="6752608at2759"/>
<organism evidence="1 2">
    <name type="scientific">Brassicogethes aeneus</name>
    <name type="common">Rape pollen beetle</name>
    <name type="synonym">Meligethes aeneus</name>
    <dbReference type="NCBI Taxonomy" id="1431903"/>
    <lineage>
        <taxon>Eukaryota</taxon>
        <taxon>Metazoa</taxon>
        <taxon>Ecdysozoa</taxon>
        <taxon>Arthropoda</taxon>
        <taxon>Hexapoda</taxon>
        <taxon>Insecta</taxon>
        <taxon>Pterygota</taxon>
        <taxon>Neoptera</taxon>
        <taxon>Endopterygota</taxon>
        <taxon>Coleoptera</taxon>
        <taxon>Polyphaga</taxon>
        <taxon>Cucujiformia</taxon>
        <taxon>Nitidulidae</taxon>
        <taxon>Meligethinae</taxon>
        <taxon>Brassicogethes</taxon>
    </lineage>
</organism>
<evidence type="ECO:0000313" key="2">
    <source>
        <dbReference type="Proteomes" id="UP001154078"/>
    </source>
</evidence>
<name>A0A9P0B8V2_BRAAE</name>
<protein>
    <submittedName>
        <fullName evidence="1">Uncharacterized protein</fullName>
    </submittedName>
</protein>
<gene>
    <name evidence="1" type="ORF">MELIAE_LOCUS8637</name>
</gene>
<dbReference type="EMBL" id="OV121136">
    <property type="protein sequence ID" value="CAH0558090.1"/>
    <property type="molecule type" value="Genomic_DNA"/>
</dbReference>